<dbReference type="STRING" id="1901.BB341_09830"/>
<evidence type="ECO:0000259" key="7">
    <source>
        <dbReference type="Pfam" id="PF02838"/>
    </source>
</evidence>
<comment type="similarity">
    <text evidence="1">Belongs to the glycosyl hydrolase 20 family.</text>
</comment>
<dbReference type="InterPro" id="IPR025705">
    <property type="entry name" value="Beta_hexosaminidase_sua/sub"/>
</dbReference>
<dbReference type="PROSITE" id="PS51257">
    <property type="entry name" value="PROKAR_LIPOPROTEIN"/>
    <property type="match status" value="1"/>
</dbReference>
<name>E2Q3D1_STRCL</name>
<dbReference type="InterPro" id="IPR017853">
    <property type="entry name" value="GH"/>
</dbReference>
<protein>
    <submittedName>
        <fullName evidence="8">Beta-N-acetylglucosaminidase</fullName>
        <ecNumber evidence="8">3.2.1.52</ecNumber>
    </submittedName>
</protein>
<gene>
    <name evidence="8" type="ORF">SCLAV_3774</name>
</gene>
<dbReference type="Proteomes" id="UP000002357">
    <property type="component" value="Chromosome"/>
</dbReference>
<dbReference type="CDD" id="cd06564">
    <property type="entry name" value="GH20_DspB_LnbB-like"/>
    <property type="match status" value="1"/>
</dbReference>
<dbReference type="AlphaFoldDB" id="E2Q3D1"/>
<dbReference type="EC" id="3.2.1.52" evidence="8"/>
<feature type="compositionally biased region" description="Gly residues" evidence="5">
    <location>
        <begin position="31"/>
        <end position="45"/>
    </location>
</feature>
<sequence length="557" mass="59714">MIRHGGRIRSAAGTAVALTAVLSLTLSGCGDGAADGSGESSGTGGVDRASVGSAERSATPGPASPSPSRVYPLSKPPATIPAVRSHTAARGPGWRPAPGAGVALAPGSEELADEARLLARELKLDYRGTAAARGGDVELVLDPDAATGPAPAAPAGAVGPESYTLTTADNRVRVVAPAEAGVFYGTRTLKQAVRSGGAMPEGVVRDGPDRPQRGLMVDTARKFFDGAWIEARLREAADLKINQFGLHFSDDQGFRIESDTHPGIVSRQHLTKAEVRRIVALADSLHITVIPEIDSPGHLGAVLAKYPGLQLKDVTGRAVPGAVDIGNPAAGELVDELLREYAELFPGAYWHLGGDEYQALTRRDPEASFPALAARAREEYGPDGRIKDLATAWVNERAKALRPGGRTLKAWNDGYFRGGETAVDQDIQVEYWTGKEIGARPPVEYLAEGRPVVNLNDEYLYYVLGEPNDFDYPTGRRIYEQWTPLVLRGTEPVPARYSRQILGGRFAVWCDFSRAQTPEQIARGIALPLRATAQKLWDPRTPSRSWQEFRTLAQRLG</sequence>
<dbReference type="Pfam" id="PF00728">
    <property type="entry name" value="Glyco_hydro_20"/>
    <property type="match status" value="1"/>
</dbReference>
<feature type="region of interest" description="Disordered" evidence="5">
    <location>
        <begin position="31"/>
        <end position="95"/>
    </location>
</feature>
<dbReference type="InterPro" id="IPR029018">
    <property type="entry name" value="Hex-like_dom2"/>
</dbReference>
<dbReference type="Gene3D" id="3.30.379.10">
    <property type="entry name" value="Chitobiase/beta-hexosaminidase domain 2-like"/>
    <property type="match status" value="1"/>
</dbReference>
<dbReference type="PANTHER" id="PTHR43678:SF1">
    <property type="entry name" value="BETA-N-ACETYLHEXOSAMINIDASE"/>
    <property type="match status" value="1"/>
</dbReference>
<keyword evidence="3 8" id="KW-0326">Glycosidase</keyword>
<dbReference type="OrthoDB" id="9763537at2"/>
<dbReference type="SUPFAM" id="SSF51445">
    <property type="entry name" value="(Trans)glycosidases"/>
    <property type="match status" value="1"/>
</dbReference>
<dbReference type="eggNOG" id="COG3525">
    <property type="taxonomic scope" value="Bacteria"/>
</dbReference>
<evidence type="ECO:0000313" key="9">
    <source>
        <dbReference type="Proteomes" id="UP000002357"/>
    </source>
</evidence>
<keyword evidence="9" id="KW-1185">Reference proteome</keyword>
<dbReference type="GO" id="GO:0005975">
    <property type="term" value="P:carbohydrate metabolic process"/>
    <property type="evidence" value="ECO:0007669"/>
    <property type="project" value="InterPro"/>
</dbReference>
<reference evidence="8 9" key="1">
    <citation type="journal article" date="2010" name="Genome Biol. Evol.">
        <title>The sequence of a 1.8-mb bacterial linear plasmid reveals a rich evolutionary reservoir of secondary metabolic pathways.</title>
        <authorList>
            <person name="Medema M.H."/>
            <person name="Trefzer A."/>
            <person name="Kovalchuk A."/>
            <person name="van den Berg M."/>
            <person name="Mueller U."/>
            <person name="Heijne W."/>
            <person name="Wu L."/>
            <person name="Alam M.T."/>
            <person name="Ronning C.M."/>
            <person name="Nierman W.C."/>
            <person name="Bovenberg R.A.L."/>
            <person name="Breitling R."/>
            <person name="Takano E."/>
        </authorList>
    </citation>
    <scope>NUCLEOTIDE SEQUENCE [LARGE SCALE GENOMIC DNA]</scope>
    <source>
        <strain evidence="9">ATCC 27064 / DSM 738 / JCM 4710 / NBRC 13307 / NCIMB 12785 / NRRL 3585 / VKM Ac-602</strain>
    </source>
</reference>
<evidence type="ECO:0000313" key="8">
    <source>
        <dbReference type="EMBL" id="EFG08846.1"/>
    </source>
</evidence>
<feature type="active site" description="Proton donor" evidence="4">
    <location>
        <position position="356"/>
    </location>
</feature>
<evidence type="ECO:0000256" key="3">
    <source>
        <dbReference type="ARBA" id="ARBA00023295"/>
    </source>
</evidence>
<evidence type="ECO:0000256" key="1">
    <source>
        <dbReference type="ARBA" id="ARBA00006285"/>
    </source>
</evidence>
<feature type="domain" description="Glycoside hydrolase family 20 catalytic" evidence="6">
    <location>
        <begin position="213"/>
        <end position="516"/>
    </location>
</feature>
<accession>E2Q3D1</accession>
<evidence type="ECO:0000259" key="6">
    <source>
        <dbReference type="Pfam" id="PF00728"/>
    </source>
</evidence>
<keyword evidence="2 8" id="KW-0378">Hydrolase</keyword>
<dbReference type="InterPro" id="IPR015883">
    <property type="entry name" value="Glyco_hydro_20_cat"/>
</dbReference>
<dbReference type="Gene3D" id="3.20.20.80">
    <property type="entry name" value="Glycosidases"/>
    <property type="match status" value="1"/>
</dbReference>
<evidence type="ECO:0000256" key="5">
    <source>
        <dbReference type="SAM" id="MobiDB-lite"/>
    </source>
</evidence>
<evidence type="ECO:0000256" key="4">
    <source>
        <dbReference type="PIRSR" id="PIRSR625705-1"/>
    </source>
</evidence>
<dbReference type="Pfam" id="PF02838">
    <property type="entry name" value="Glyco_hydro_20b"/>
    <property type="match status" value="1"/>
</dbReference>
<dbReference type="GO" id="GO:0004563">
    <property type="term" value="F:beta-N-acetylhexosaminidase activity"/>
    <property type="evidence" value="ECO:0007669"/>
    <property type="project" value="UniProtKB-EC"/>
</dbReference>
<proteinExistence type="inferred from homology"/>
<feature type="domain" description="Beta-hexosaminidase bacterial type N-terminal" evidence="7">
    <location>
        <begin position="78"/>
        <end position="206"/>
    </location>
</feature>
<organism evidence="8 9">
    <name type="scientific">Streptomyces clavuligerus</name>
    <dbReference type="NCBI Taxonomy" id="1901"/>
    <lineage>
        <taxon>Bacteria</taxon>
        <taxon>Bacillati</taxon>
        <taxon>Actinomycetota</taxon>
        <taxon>Actinomycetes</taxon>
        <taxon>Kitasatosporales</taxon>
        <taxon>Streptomycetaceae</taxon>
        <taxon>Streptomyces</taxon>
    </lineage>
</organism>
<dbReference type="InterPro" id="IPR015882">
    <property type="entry name" value="HEX_bac_N"/>
</dbReference>
<dbReference type="RefSeq" id="WP_003961577.1">
    <property type="nucleotide sequence ID" value="NZ_CM000913.1"/>
</dbReference>
<dbReference type="GeneID" id="93729724"/>
<dbReference type="EMBL" id="CM000913">
    <property type="protein sequence ID" value="EFG08846.1"/>
    <property type="molecule type" value="Genomic_DNA"/>
</dbReference>
<dbReference type="PRINTS" id="PR00738">
    <property type="entry name" value="GLHYDRLASE20"/>
</dbReference>
<dbReference type="PANTHER" id="PTHR43678">
    <property type="entry name" value="PUTATIVE (AFU_ORTHOLOGUE AFUA_2G00640)-RELATED"/>
    <property type="match status" value="1"/>
</dbReference>
<evidence type="ECO:0000256" key="2">
    <source>
        <dbReference type="ARBA" id="ARBA00022801"/>
    </source>
</evidence>
<dbReference type="InterPro" id="IPR052764">
    <property type="entry name" value="GH20_Enzymes"/>
</dbReference>
<dbReference type="SUPFAM" id="SSF55545">
    <property type="entry name" value="beta-N-acetylhexosaminidase-like domain"/>
    <property type="match status" value="1"/>
</dbReference>